<dbReference type="InterPro" id="IPR003717">
    <property type="entry name" value="RecO"/>
</dbReference>
<dbReference type="Gene3D" id="1.20.1440.120">
    <property type="entry name" value="Recombination protein O, C-terminal domain"/>
    <property type="match status" value="1"/>
</dbReference>
<proteinExistence type="inferred from homology"/>
<keyword evidence="4 7" id="KW-0233">DNA recombination</keyword>
<dbReference type="Proteomes" id="UP000466586">
    <property type="component" value="Unassembled WGS sequence"/>
</dbReference>
<evidence type="ECO:0000256" key="4">
    <source>
        <dbReference type="ARBA" id="ARBA00023172"/>
    </source>
</evidence>
<comment type="similarity">
    <text evidence="1 7">Belongs to the RecO family.</text>
</comment>
<evidence type="ECO:0000313" key="9">
    <source>
        <dbReference type="EMBL" id="MXV51099.1"/>
    </source>
</evidence>
<reference evidence="9 10" key="1">
    <citation type="submission" date="2019-11" db="EMBL/GenBank/DDBJ databases">
        <title>Pedobacter sp. HMF7647 Genome sequencing and assembly.</title>
        <authorList>
            <person name="Kang H."/>
            <person name="Kim H."/>
            <person name="Joh K."/>
        </authorList>
    </citation>
    <scope>NUCLEOTIDE SEQUENCE [LARGE SCALE GENOMIC DNA]</scope>
    <source>
        <strain evidence="9 10">HMF7647</strain>
    </source>
</reference>
<dbReference type="GO" id="GO:0043590">
    <property type="term" value="C:bacterial nucleoid"/>
    <property type="evidence" value="ECO:0007669"/>
    <property type="project" value="TreeGrafter"/>
</dbReference>
<dbReference type="HAMAP" id="MF_00201">
    <property type="entry name" value="RecO"/>
    <property type="match status" value="1"/>
</dbReference>
<dbReference type="Pfam" id="PF02565">
    <property type="entry name" value="RecO_C"/>
    <property type="match status" value="1"/>
</dbReference>
<keyword evidence="3 7" id="KW-0227">DNA damage</keyword>
<evidence type="ECO:0000259" key="8">
    <source>
        <dbReference type="Pfam" id="PF11967"/>
    </source>
</evidence>
<sequence>MLHKTRGIVFKTTDYSESSVVVQIFTEKFGLQSYLINGVKKSKSKIRYNMLQPLHLLDMVVYNKPTGNIQRVAELKNDPVFQTIPYDIIKSSLAMFLNEMLYKSVKQQSADEQLFEYLYTSIHLLDRTESGLQNFHLYFLLRLTRHLGFFPDLTLAGKANYFDLKDGAFTAHPSSHSFVLQQPHTGYWAALLSHSFDKLHTIKIANADRRVLLSKLIDYYRLHVENMGEIKSLQVLEEILS</sequence>
<evidence type="ECO:0000256" key="7">
    <source>
        <dbReference type="HAMAP-Rule" id="MF_00201"/>
    </source>
</evidence>
<dbReference type="Gene3D" id="2.40.50.140">
    <property type="entry name" value="Nucleic acid-binding proteins"/>
    <property type="match status" value="1"/>
</dbReference>
<evidence type="ECO:0000256" key="2">
    <source>
        <dbReference type="ARBA" id="ARBA00021310"/>
    </source>
</evidence>
<name>A0A7K1YAG1_9SPHI</name>
<keyword evidence="5 7" id="KW-0234">DNA repair</keyword>
<organism evidence="9 10">
    <name type="scientific">Hufsiella arboris</name>
    <dbReference type="NCBI Taxonomy" id="2695275"/>
    <lineage>
        <taxon>Bacteria</taxon>
        <taxon>Pseudomonadati</taxon>
        <taxon>Bacteroidota</taxon>
        <taxon>Sphingobacteriia</taxon>
        <taxon>Sphingobacteriales</taxon>
        <taxon>Sphingobacteriaceae</taxon>
        <taxon>Hufsiella</taxon>
    </lineage>
</organism>
<dbReference type="PANTHER" id="PTHR33991:SF1">
    <property type="entry name" value="DNA REPAIR PROTEIN RECO"/>
    <property type="match status" value="1"/>
</dbReference>
<dbReference type="SUPFAM" id="SSF57863">
    <property type="entry name" value="ArfGap/RecO-like zinc finger"/>
    <property type="match status" value="1"/>
</dbReference>
<dbReference type="InterPro" id="IPR042242">
    <property type="entry name" value="RecO_C"/>
</dbReference>
<dbReference type="Pfam" id="PF11967">
    <property type="entry name" value="RecO_N"/>
    <property type="match status" value="1"/>
</dbReference>
<evidence type="ECO:0000256" key="1">
    <source>
        <dbReference type="ARBA" id="ARBA00007452"/>
    </source>
</evidence>
<accession>A0A7K1YAG1</accession>
<gene>
    <name evidence="7 9" type="primary">recO</name>
    <name evidence="9" type="ORF">GS399_08965</name>
</gene>
<feature type="domain" description="DNA replication/recombination mediator RecO N-terminal" evidence="8">
    <location>
        <begin position="1"/>
        <end position="75"/>
    </location>
</feature>
<evidence type="ECO:0000313" key="10">
    <source>
        <dbReference type="Proteomes" id="UP000466586"/>
    </source>
</evidence>
<comment type="caution">
    <text evidence="9">The sequence shown here is derived from an EMBL/GenBank/DDBJ whole genome shotgun (WGS) entry which is preliminary data.</text>
</comment>
<comment type="function">
    <text evidence="7">Involved in DNA repair and RecF pathway recombination.</text>
</comment>
<dbReference type="GO" id="GO:0006302">
    <property type="term" value="P:double-strand break repair"/>
    <property type="evidence" value="ECO:0007669"/>
    <property type="project" value="TreeGrafter"/>
</dbReference>
<dbReference type="EMBL" id="WVHT01000003">
    <property type="protein sequence ID" value="MXV51099.1"/>
    <property type="molecule type" value="Genomic_DNA"/>
</dbReference>
<evidence type="ECO:0000256" key="5">
    <source>
        <dbReference type="ARBA" id="ARBA00023204"/>
    </source>
</evidence>
<dbReference type="SUPFAM" id="SSF50249">
    <property type="entry name" value="Nucleic acid-binding proteins"/>
    <property type="match status" value="1"/>
</dbReference>
<evidence type="ECO:0000256" key="3">
    <source>
        <dbReference type="ARBA" id="ARBA00022763"/>
    </source>
</evidence>
<dbReference type="InterPro" id="IPR012340">
    <property type="entry name" value="NA-bd_OB-fold"/>
</dbReference>
<dbReference type="InterPro" id="IPR022572">
    <property type="entry name" value="DNA_rep/recomb_RecO_N"/>
</dbReference>
<dbReference type="RefSeq" id="WP_160844267.1">
    <property type="nucleotide sequence ID" value="NZ_WVHT01000003.1"/>
</dbReference>
<dbReference type="InterPro" id="IPR037278">
    <property type="entry name" value="ARFGAP/RecO"/>
</dbReference>
<dbReference type="PANTHER" id="PTHR33991">
    <property type="entry name" value="DNA REPAIR PROTEIN RECO"/>
    <property type="match status" value="1"/>
</dbReference>
<dbReference type="GO" id="GO:0006310">
    <property type="term" value="P:DNA recombination"/>
    <property type="evidence" value="ECO:0007669"/>
    <property type="project" value="UniProtKB-UniRule"/>
</dbReference>
<dbReference type="AlphaFoldDB" id="A0A7K1YAG1"/>
<evidence type="ECO:0000256" key="6">
    <source>
        <dbReference type="ARBA" id="ARBA00033409"/>
    </source>
</evidence>
<protein>
    <recommendedName>
        <fullName evidence="2 7">DNA repair protein RecO</fullName>
    </recommendedName>
    <alternativeName>
        <fullName evidence="6 7">Recombination protein O</fullName>
    </alternativeName>
</protein>
<keyword evidence="10" id="KW-1185">Reference proteome</keyword>
<dbReference type="NCBIfam" id="TIGR00613">
    <property type="entry name" value="reco"/>
    <property type="match status" value="1"/>
</dbReference>